<organism evidence="2">
    <name type="scientific">Ixodes ricinus</name>
    <name type="common">Common tick</name>
    <name type="synonym">Acarus ricinus</name>
    <dbReference type="NCBI Taxonomy" id="34613"/>
    <lineage>
        <taxon>Eukaryota</taxon>
        <taxon>Metazoa</taxon>
        <taxon>Ecdysozoa</taxon>
        <taxon>Arthropoda</taxon>
        <taxon>Chelicerata</taxon>
        <taxon>Arachnida</taxon>
        <taxon>Acari</taxon>
        <taxon>Parasitiformes</taxon>
        <taxon>Ixodida</taxon>
        <taxon>Ixodoidea</taxon>
        <taxon>Ixodidae</taxon>
        <taxon>Ixodinae</taxon>
        <taxon>Ixodes</taxon>
    </lineage>
</organism>
<dbReference type="EMBL" id="GIFC01014029">
    <property type="protein sequence ID" value="MXU96112.1"/>
    <property type="molecule type" value="Transcribed_RNA"/>
</dbReference>
<feature type="chain" id="PRO_5025463840" evidence="1">
    <location>
        <begin position="21"/>
        <end position="205"/>
    </location>
</feature>
<name>A0A6B0V2I5_IXORI</name>
<dbReference type="AlphaFoldDB" id="A0A6B0V2I5"/>
<accession>A0A6B0V2I5</accession>
<evidence type="ECO:0000256" key="1">
    <source>
        <dbReference type="SAM" id="SignalP"/>
    </source>
</evidence>
<evidence type="ECO:0000313" key="2">
    <source>
        <dbReference type="EMBL" id="MXU96112.1"/>
    </source>
</evidence>
<keyword evidence="1" id="KW-0732">Signal</keyword>
<proteinExistence type="predicted"/>
<sequence length="205" mass="22020">MAWMRMSLVTLMAGRPLGWASTTSSNSCPSSVLPCGCASLLGSNLMVCETMHSTSAKGTVSCWTASVPSGIKTFLLRGQGRCSLTLGLASTRAHRDSLFSLGAVEERAPSRLALLSPACLTRTSLPEAMTLEAWGRASRCSQRAERTRSCSASRSSGSSEQRGQSADGSELSSCSRALLRFARLVLWLWLEFSRKESLIMSSTRL</sequence>
<protein>
    <submittedName>
        <fullName evidence="2">Putative secreted protein</fullName>
    </submittedName>
</protein>
<reference evidence="2" key="1">
    <citation type="submission" date="2019-12" db="EMBL/GenBank/DDBJ databases">
        <title>An insight into the sialome of adult female Ixodes ricinus ticks feeding for 6 days.</title>
        <authorList>
            <person name="Perner J."/>
            <person name="Ribeiro J.M.C."/>
        </authorList>
    </citation>
    <scope>NUCLEOTIDE SEQUENCE</scope>
    <source>
        <strain evidence="2">Semi-engorged</strain>
        <tissue evidence="2">Salivary glands</tissue>
    </source>
</reference>
<feature type="signal peptide" evidence="1">
    <location>
        <begin position="1"/>
        <end position="20"/>
    </location>
</feature>